<feature type="transmembrane region" description="Helical" evidence="1">
    <location>
        <begin position="20"/>
        <end position="40"/>
    </location>
</feature>
<gene>
    <name evidence="2" type="ORF">V1477_007308</name>
</gene>
<dbReference type="AlphaFoldDB" id="A0ABD2CIC8"/>
<keyword evidence="1" id="KW-0472">Membrane</keyword>
<evidence type="ECO:0000313" key="3">
    <source>
        <dbReference type="Proteomes" id="UP001607303"/>
    </source>
</evidence>
<proteinExistence type="predicted"/>
<evidence type="ECO:0000313" key="2">
    <source>
        <dbReference type="EMBL" id="KAL2744766.1"/>
    </source>
</evidence>
<dbReference type="EMBL" id="JAYRBN010000050">
    <property type="protein sequence ID" value="KAL2744766.1"/>
    <property type="molecule type" value="Genomic_DNA"/>
</dbReference>
<sequence length="76" mass="9093">MRKDFKNYDSHIKSTITQIFEYHLMYTYYNICIVLLQSLNRRYKRNTSKRIYGVGKYKSLIIKIINAACDICCGKK</sequence>
<protein>
    <submittedName>
        <fullName evidence="2">Uncharacterized protein</fullName>
    </submittedName>
</protein>
<evidence type="ECO:0000256" key="1">
    <source>
        <dbReference type="SAM" id="Phobius"/>
    </source>
</evidence>
<keyword evidence="3" id="KW-1185">Reference proteome</keyword>
<name>A0ABD2CIC8_VESMC</name>
<reference evidence="2 3" key="1">
    <citation type="journal article" date="2024" name="Ann. Entomol. Soc. Am.">
        <title>Genomic analyses of the southern and eastern yellowjacket wasps (Hymenoptera: Vespidae) reveal evolutionary signatures of social life.</title>
        <authorList>
            <person name="Catto M.A."/>
            <person name="Caine P.B."/>
            <person name="Orr S.E."/>
            <person name="Hunt B.G."/>
            <person name="Goodisman M.A.D."/>
        </authorList>
    </citation>
    <scope>NUCLEOTIDE SEQUENCE [LARGE SCALE GENOMIC DNA]</scope>
    <source>
        <strain evidence="2">232</strain>
        <tissue evidence="2">Head and thorax</tissue>
    </source>
</reference>
<dbReference type="Proteomes" id="UP001607303">
    <property type="component" value="Unassembled WGS sequence"/>
</dbReference>
<accession>A0ABD2CIC8</accession>
<organism evidence="2 3">
    <name type="scientific">Vespula maculifrons</name>
    <name type="common">Eastern yellow jacket</name>
    <name type="synonym">Wasp</name>
    <dbReference type="NCBI Taxonomy" id="7453"/>
    <lineage>
        <taxon>Eukaryota</taxon>
        <taxon>Metazoa</taxon>
        <taxon>Ecdysozoa</taxon>
        <taxon>Arthropoda</taxon>
        <taxon>Hexapoda</taxon>
        <taxon>Insecta</taxon>
        <taxon>Pterygota</taxon>
        <taxon>Neoptera</taxon>
        <taxon>Endopterygota</taxon>
        <taxon>Hymenoptera</taxon>
        <taxon>Apocrita</taxon>
        <taxon>Aculeata</taxon>
        <taxon>Vespoidea</taxon>
        <taxon>Vespidae</taxon>
        <taxon>Vespinae</taxon>
        <taxon>Vespula</taxon>
    </lineage>
</organism>
<keyword evidence="1" id="KW-0812">Transmembrane</keyword>
<comment type="caution">
    <text evidence="2">The sequence shown here is derived from an EMBL/GenBank/DDBJ whole genome shotgun (WGS) entry which is preliminary data.</text>
</comment>
<keyword evidence="1" id="KW-1133">Transmembrane helix</keyword>